<protein>
    <recommendedName>
        <fullName evidence="2 3">Segregation and condensation protein A</fullName>
    </recommendedName>
</protein>
<dbReference type="GO" id="GO:0005737">
    <property type="term" value="C:cytoplasm"/>
    <property type="evidence" value="ECO:0007669"/>
    <property type="project" value="UniProtKB-SubCell"/>
</dbReference>
<comment type="caution">
    <text evidence="4">The sequence shown here is derived from an EMBL/GenBank/DDBJ whole genome shotgun (WGS) entry which is preliminary data.</text>
</comment>
<proteinExistence type="inferred from homology"/>
<dbReference type="HAMAP" id="MF_01805">
    <property type="entry name" value="ScpA"/>
    <property type="match status" value="1"/>
</dbReference>
<dbReference type="InterPro" id="IPR003768">
    <property type="entry name" value="ScpA"/>
</dbReference>
<dbReference type="GO" id="GO:0007059">
    <property type="term" value="P:chromosome segregation"/>
    <property type="evidence" value="ECO:0007669"/>
    <property type="project" value="UniProtKB-UniRule"/>
</dbReference>
<evidence type="ECO:0000256" key="2">
    <source>
        <dbReference type="ARBA" id="ARBA00044777"/>
    </source>
</evidence>
<comment type="subcellular location">
    <subcellularLocation>
        <location evidence="3">Cytoplasm</location>
    </subcellularLocation>
    <text evidence="3">Associated with two foci at the outer edges of the nucleoid region in young cells, and at four foci within both cell halves in older cells.</text>
</comment>
<accession>A0A354YYV4</accession>
<sequence length="237" mass="27661">MNYVVDLESFHGPLDLLLYLLEEQQLEIYDIPIATITDQYMEYLRQTGEFNLEQMGDFLIMATYLLNLKSRMLLPSRVELSEEEDSDPRAELVQRLLDYKKYKKLAECLLSYQNGDFPRVFFRDSEDEISGIEELVGDAAQLWRSFQVLLRDLPEQEEKFRLPQGDVNISEKMEEIVERLEQGKAGLVLQDLFQGVISLREALAFFLALLELIRLQRVEAIQEQSFGEIKIRLQVAV</sequence>
<dbReference type="Gene3D" id="6.10.250.2410">
    <property type="match status" value="1"/>
</dbReference>
<dbReference type="RefSeq" id="WP_061213242.1">
    <property type="nucleotide sequence ID" value="NZ_DCDX01000010.1"/>
</dbReference>
<dbReference type="Proteomes" id="UP000263273">
    <property type="component" value="Unassembled WGS sequence"/>
</dbReference>
<dbReference type="GO" id="GO:0006260">
    <property type="term" value="P:DNA replication"/>
    <property type="evidence" value="ECO:0007669"/>
    <property type="project" value="UniProtKB-UniRule"/>
</dbReference>
<organism evidence="4 5">
    <name type="scientific">Syntrophomonas wolfei</name>
    <dbReference type="NCBI Taxonomy" id="863"/>
    <lineage>
        <taxon>Bacteria</taxon>
        <taxon>Bacillati</taxon>
        <taxon>Bacillota</taxon>
        <taxon>Clostridia</taxon>
        <taxon>Eubacteriales</taxon>
        <taxon>Syntrophomonadaceae</taxon>
        <taxon>Syntrophomonas</taxon>
    </lineage>
</organism>
<comment type="function">
    <text evidence="3">Participates in chromosomal partition during cell division. May act via the formation of a condensin-like complex containing Smc and ScpB that pull DNA away from mid-cell into both cell halves.</text>
</comment>
<keyword evidence="3" id="KW-0963">Cytoplasm</keyword>
<comment type="subunit">
    <text evidence="3">Component of a cohesin-like complex composed of ScpA, ScpB and the Smc homodimer, in which ScpA and ScpB bind to the head domain of Smc. The presence of the three proteins is required for the association of the complex with DNA.</text>
</comment>
<gene>
    <name evidence="3" type="primary">scpA</name>
    <name evidence="4" type="ORF">DDZ44_08180</name>
</gene>
<dbReference type="PANTHER" id="PTHR33969">
    <property type="entry name" value="SEGREGATION AND CONDENSATION PROTEIN A"/>
    <property type="match status" value="1"/>
</dbReference>
<dbReference type="GO" id="GO:0051301">
    <property type="term" value="P:cell division"/>
    <property type="evidence" value="ECO:0007669"/>
    <property type="project" value="UniProtKB-KW"/>
</dbReference>
<dbReference type="PANTHER" id="PTHR33969:SF2">
    <property type="entry name" value="SEGREGATION AND CONDENSATION PROTEIN A"/>
    <property type="match status" value="1"/>
</dbReference>
<dbReference type="Gene3D" id="1.10.10.580">
    <property type="entry name" value="Structural maintenance of chromosome 1. Chain E"/>
    <property type="match status" value="1"/>
</dbReference>
<comment type="similarity">
    <text evidence="3">Belongs to the ScpA family.</text>
</comment>
<keyword evidence="3" id="KW-0131">Cell cycle</keyword>
<keyword evidence="1 3" id="KW-0159">Chromosome partition</keyword>
<dbReference type="InterPro" id="IPR023093">
    <property type="entry name" value="ScpA-like_C"/>
</dbReference>
<evidence type="ECO:0000313" key="4">
    <source>
        <dbReference type="EMBL" id="HBK53896.1"/>
    </source>
</evidence>
<evidence type="ECO:0000256" key="1">
    <source>
        <dbReference type="ARBA" id="ARBA00022829"/>
    </source>
</evidence>
<dbReference type="STRING" id="378794.GCA_001570625_00707"/>
<evidence type="ECO:0000256" key="3">
    <source>
        <dbReference type="HAMAP-Rule" id="MF_01805"/>
    </source>
</evidence>
<dbReference type="EMBL" id="DNZF01000177">
    <property type="protein sequence ID" value="HBK53896.1"/>
    <property type="molecule type" value="Genomic_DNA"/>
</dbReference>
<dbReference type="Pfam" id="PF02616">
    <property type="entry name" value="SMC_ScpA"/>
    <property type="match status" value="1"/>
</dbReference>
<reference evidence="4 5" key="1">
    <citation type="journal article" date="2018" name="Nat. Biotechnol.">
        <title>A standardized bacterial taxonomy based on genome phylogeny substantially revises the tree of life.</title>
        <authorList>
            <person name="Parks D.H."/>
            <person name="Chuvochina M."/>
            <person name="Waite D.W."/>
            <person name="Rinke C."/>
            <person name="Skarshewski A."/>
            <person name="Chaumeil P.A."/>
            <person name="Hugenholtz P."/>
        </authorList>
    </citation>
    <scope>NUCLEOTIDE SEQUENCE [LARGE SCALE GENOMIC DNA]</scope>
    <source>
        <strain evidence="4">UBA10948</strain>
    </source>
</reference>
<dbReference type="AlphaFoldDB" id="A0A354YYV4"/>
<evidence type="ECO:0000313" key="5">
    <source>
        <dbReference type="Proteomes" id="UP000263273"/>
    </source>
</evidence>
<name>A0A354YYV4_9FIRM</name>
<keyword evidence="3" id="KW-0132">Cell division</keyword>